<proteinExistence type="predicted"/>
<evidence type="ECO:0000313" key="1">
    <source>
        <dbReference type="EMBL" id="GIY02332.1"/>
    </source>
</evidence>
<organism evidence="1 2">
    <name type="scientific">Caerostris darwini</name>
    <dbReference type="NCBI Taxonomy" id="1538125"/>
    <lineage>
        <taxon>Eukaryota</taxon>
        <taxon>Metazoa</taxon>
        <taxon>Ecdysozoa</taxon>
        <taxon>Arthropoda</taxon>
        <taxon>Chelicerata</taxon>
        <taxon>Arachnida</taxon>
        <taxon>Araneae</taxon>
        <taxon>Araneomorphae</taxon>
        <taxon>Entelegynae</taxon>
        <taxon>Araneoidea</taxon>
        <taxon>Araneidae</taxon>
        <taxon>Caerostris</taxon>
    </lineage>
</organism>
<dbReference type="EMBL" id="BPLQ01003666">
    <property type="protein sequence ID" value="GIY02332.1"/>
    <property type="molecule type" value="Genomic_DNA"/>
</dbReference>
<evidence type="ECO:0000313" key="2">
    <source>
        <dbReference type="Proteomes" id="UP001054837"/>
    </source>
</evidence>
<gene>
    <name evidence="1" type="ORF">CDAR_112981</name>
</gene>
<reference evidence="1 2" key="1">
    <citation type="submission" date="2021-06" db="EMBL/GenBank/DDBJ databases">
        <title>Caerostris darwini draft genome.</title>
        <authorList>
            <person name="Kono N."/>
            <person name="Arakawa K."/>
        </authorList>
    </citation>
    <scope>NUCLEOTIDE SEQUENCE [LARGE SCALE GENOMIC DNA]</scope>
</reference>
<protein>
    <submittedName>
        <fullName evidence="1">Uncharacterized protein</fullName>
    </submittedName>
</protein>
<sequence length="100" mass="11667">MESPPSANRIITIWQWNHHNLPVEWSQIRVILICQWNHQHLPIESPAPANGIITNWNHHHLPVESSQIGIIPICRWNHRHLPTELSPSIQVTESFLDDEL</sequence>
<dbReference type="AlphaFoldDB" id="A0AAV4PZ51"/>
<dbReference type="Proteomes" id="UP001054837">
    <property type="component" value="Unassembled WGS sequence"/>
</dbReference>
<comment type="caution">
    <text evidence="1">The sequence shown here is derived from an EMBL/GenBank/DDBJ whole genome shotgun (WGS) entry which is preliminary data.</text>
</comment>
<name>A0AAV4PZ51_9ARAC</name>
<keyword evidence="2" id="KW-1185">Reference proteome</keyword>
<accession>A0AAV4PZ51</accession>